<dbReference type="EMBL" id="FQXK01000033">
    <property type="protein sequence ID" value="SHI55381.1"/>
    <property type="molecule type" value="Genomic_DNA"/>
</dbReference>
<dbReference type="RefSeq" id="WP_073389327.1">
    <property type="nucleotide sequence ID" value="NZ_FQXK01000033.1"/>
</dbReference>
<dbReference type="InterPro" id="IPR008984">
    <property type="entry name" value="SMAD_FHA_dom_sf"/>
</dbReference>
<evidence type="ECO:0000313" key="2">
    <source>
        <dbReference type="EMBL" id="SHI55381.1"/>
    </source>
</evidence>
<dbReference type="InterPro" id="IPR000253">
    <property type="entry name" value="FHA_dom"/>
</dbReference>
<dbReference type="STRING" id="1121131.SAMN02745229_03261"/>
<evidence type="ECO:0000313" key="3">
    <source>
        <dbReference type="Proteomes" id="UP000184278"/>
    </source>
</evidence>
<dbReference type="Gene3D" id="2.60.200.20">
    <property type="match status" value="1"/>
</dbReference>
<organism evidence="2 3">
    <name type="scientific">Butyrivibrio fibrisolvens DSM 3071</name>
    <dbReference type="NCBI Taxonomy" id="1121131"/>
    <lineage>
        <taxon>Bacteria</taxon>
        <taxon>Bacillati</taxon>
        <taxon>Bacillota</taxon>
        <taxon>Clostridia</taxon>
        <taxon>Lachnospirales</taxon>
        <taxon>Lachnospiraceae</taxon>
        <taxon>Butyrivibrio</taxon>
    </lineage>
</organism>
<dbReference type="Pfam" id="PF00498">
    <property type="entry name" value="FHA"/>
    <property type="match status" value="1"/>
</dbReference>
<dbReference type="PANTHER" id="PTHR23308">
    <property type="entry name" value="NUCLEAR INHIBITOR OF PROTEIN PHOSPHATASE-1"/>
    <property type="match status" value="1"/>
</dbReference>
<dbReference type="PROSITE" id="PS50006">
    <property type="entry name" value="FHA_DOMAIN"/>
    <property type="match status" value="1"/>
</dbReference>
<evidence type="ECO:0000259" key="1">
    <source>
        <dbReference type="PROSITE" id="PS50006"/>
    </source>
</evidence>
<sequence length="314" mass="35889">MKSVQYSDHVAFSMSQDEHIVYLGQKILKETYHANLIPILEILKNGQTRLLYSTEGMTSLSEVADKLSVSYRSMILRGLAQTLNMIEEQPFWKKEYLDIRKQYIFIDMANGTPGFILTPVESWVTEDKDSWIAKFEDVIKMLVPVEESEMSENFIELISMLDRLSKAIETKETDIQQEAKIFISYLIDKWAADDSVSDYIDEGAGQENRIQRVELRYNGAYGSFGIYIGKEIFIIGKDPTCDGVISINSAISRNHARIILRPDGCYAEDLGSTNHTWLNGQLLSPGSPARLKEDDMLRLANMDFQVHIEKFVEM</sequence>
<accession>A0A1M6C3I8</accession>
<dbReference type="SUPFAM" id="SSF49879">
    <property type="entry name" value="SMAD/FHA domain"/>
    <property type="match status" value="1"/>
</dbReference>
<protein>
    <submittedName>
        <fullName evidence="2">FHA domain protein</fullName>
    </submittedName>
</protein>
<dbReference type="InterPro" id="IPR050923">
    <property type="entry name" value="Cell_Proc_Reg/RNA_Proc"/>
</dbReference>
<proteinExistence type="predicted"/>
<dbReference type="Proteomes" id="UP000184278">
    <property type="component" value="Unassembled WGS sequence"/>
</dbReference>
<dbReference type="GeneID" id="89507839"/>
<feature type="domain" description="FHA" evidence="1">
    <location>
        <begin position="233"/>
        <end position="283"/>
    </location>
</feature>
<keyword evidence="3" id="KW-1185">Reference proteome</keyword>
<reference evidence="3" key="1">
    <citation type="submission" date="2016-11" db="EMBL/GenBank/DDBJ databases">
        <authorList>
            <person name="Varghese N."/>
            <person name="Submissions S."/>
        </authorList>
    </citation>
    <scope>NUCLEOTIDE SEQUENCE [LARGE SCALE GENOMIC DNA]</scope>
    <source>
        <strain evidence="3">DSM 3071</strain>
    </source>
</reference>
<gene>
    <name evidence="2" type="ORF">SAMN02745229_03261</name>
</gene>
<dbReference type="SMART" id="SM00240">
    <property type="entry name" value="FHA"/>
    <property type="match status" value="1"/>
</dbReference>
<dbReference type="AlphaFoldDB" id="A0A1M6C3I8"/>
<dbReference type="OrthoDB" id="9783862at2"/>
<dbReference type="CDD" id="cd00060">
    <property type="entry name" value="FHA"/>
    <property type="match status" value="1"/>
</dbReference>
<name>A0A1M6C3I8_BUTFI</name>